<feature type="domain" description="Type ISP restriction-modification enzyme LLaBIII C-terminal specificity" evidence="7">
    <location>
        <begin position="677"/>
        <end position="1013"/>
    </location>
</feature>
<dbReference type="Gene3D" id="3.40.50.150">
    <property type="entry name" value="Vaccinia Virus protein VP39"/>
    <property type="match status" value="1"/>
</dbReference>
<evidence type="ECO:0000256" key="5">
    <source>
        <dbReference type="ARBA" id="ARBA00047942"/>
    </source>
</evidence>
<dbReference type="EMBL" id="MGGD01000069">
    <property type="protein sequence ID" value="OGM19419.1"/>
    <property type="molecule type" value="Genomic_DNA"/>
</dbReference>
<dbReference type="PANTHER" id="PTHR33841:SF1">
    <property type="entry name" value="DNA METHYLTRANSFERASE A"/>
    <property type="match status" value="1"/>
</dbReference>
<dbReference type="SUPFAM" id="SSF53335">
    <property type="entry name" value="S-adenosyl-L-methionine-dependent methyltransferases"/>
    <property type="match status" value="1"/>
</dbReference>
<protein>
    <recommendedName>
        <fullName evidence="1">site-specific DNA-methyltransferase (adenine-specific)</fullName>
        <ecNumber evidence="1">2.1.1.72</ecNumber>
    </recommendedName>
</protein>
<dbReference type="GO" id="GO:0006304">
    <property type="term" value="P:DNA modification"/>
    <property type="evidence" value="ECO:0007669"/>
    <property type="project" value="InterPro"/>
</dbReference>
<accession>A0A1F7XXH1</accession>
<dbReference type="Pfam" id="PF18135">
    <property type="entry name" value="Type_ISP_C"/>
    <property type="match status" value="1"/>
</dbReference>
<dbReference type="PRINTS" id="PR00507">
    <property type="entry name" value="N12N6MTFRASE"/>
</dbReference>
<dbReference type="Proteomes" id="UP000176741">
    <property type="component" value="Unassembled WGS sequence"/>
</dbReference>
<dbReference type="InterPro" id="IPR029063">
    <property type="entry name" value="SAM-dependent_MTases_sf"/>
</dbReference>
<dbReference type="GO" id="GO:0032259">
    <property type="term" value="P:methylation"/>
    <property type="evidence" value="ECO:0007669"/>
    <property type="project" value="UniProtKB-KW"/>
</dbReference>
<name>A0A1F7XXH1_9BACT</name>
<dbReference type="Pfam" id="PF07669">
    <property type="entry name" value="Eco57I"/>
    <property type="match status" value="1"/>
</dbReference>
<comment type="catalytic activity">
    <reaction evidence="5">
        <text>a 2'-deoxyadenosine in DNA + S-adenosyl-L-methionine = an N(6)-methyl-2'-deoxyadenosine in DNA + S-adenosyl-L-homocysteine + H(+)</text>
        <dbReference type="Rhea" id="RHEA:15197"/>
        <dbReference type="Rhea" id="RHEA-COMP:12418"/>
        <dbReference type="Rhea" id="RHEA-COMP:12419"/>
        <dbReference type="ChEBI" id="CHEBI:15378"/>
        <dbReference type="ChEBI" id="CHEBI:57856"/>
        <dbReference type="ChEBI" id="CHEBI:59789"/>
        <dbReference type="ChEBI" id="CHEBI:90615"/>
        <dbReference type="ChEBI" id="CHEBI:90616"/>
        <dbReference type="EC" id="2.1.1.72"/>
    </reaction>
</comment>
<dbReference type="EC" id="2.1.1.72" evidence="1"/>
<sequence>MLPKYLNDLFLKYKTGEAGERSYYPLLENLLKEFKDSQVLIEARKSAVGIPDFKVGTPKNLLIGYVEAKDVGRDLDRLNKDEFEQIEKYKKEYPKLIVTNFIEFRLFENGEHVDSVVITQPVTLRIGTPVLDNEGRARGLFERFFSTTIQQVHTAKHLSELLAHKTRVLRGLIREEINLSDEEVTETEKLLETFRKTLKPDMTPEIFSDMYAQTITFGLFVARINSDRQEFTRYTAYKLIPHTIPLLRAVFKLLSFEDAPQHIEWQVDEIAEILANTKIEKITEEFFSHGKGRDPIIHFYETFLAEYDSTQREALGVYYTPQQVVSYITRSLNSILKEKFNKSDGFADKSVITLDPAAGTLTFPAEAITISKHEFETKHGTGGWESLVREHILKNFYAFEILMAPYAVGHLKISLLLKELGYQMKSNERFELYLTNTLDMSKFKLQHSYLEEEISQESERAFEIKDKVAVLVVMGNPPYSGHSSNKGEWIEKQIEAYKKVDGEPLGEKNPKWLNDDYVKFIRFAQWKIEKTGHGILGFITNHAWLDNPTFRGMRNSVMSSFDEIYILNLHGSALKKEKVPEEIQRKEKITERDEGVFGIRPGTSITLAIKSGDSKDKCKVYYAEQWGLRNKKFGWLESNDIKTTKWDELTPDSPSYLFIKRDEKDFKSYSKFVGISEIFPVNSVGIVTSRDDFVIDFDKRTLENRIRTFIHSNDSDDLIKQGFDLKENKSWKVAGARAVLRKVSDWEIYIQKILYRPFDERWIFYHPAVIERSRTKVMREFLVEDNIGFLFTRPQSPTYQFSCLVSSYIIDQCVVGNKTAGAGISYTAPLYLFSSNDQQALIENSKRSHNLKWGNLLGALSNPGVIKSQATGNIIQPEEAIFYYIYAILYSNIYREKYQEFLKSDFPRIPITRDYQAFQHLAVLGEQLAELHLMKAKLLDKPISKYEGRGDDRVEKRDYHEDSKRLYISASQYFDKVTPEVWNYYIGGYQVLDKWLKDRIDRVLSTDDQLHFRKVITALTQTLDLQDRIDSLYPKIEKSLAK</sequence>
<evidence type="ECO:0000256" key="2">
    <source>
        <dbReference type="ARBA" id="ARBA00022603"/>
    </source>
</evidence>
<dbReference type="AlphaFoldDB" id="A0A1F7XXH1"/>
<evidence type="ECO:0000256" key="1">
    <source>
        <dbReference type="ARBA" id="ARBA00011900"/>
    </source>
</evidence>
<comment type="caution">
    <text evidence="8">The sequence shown here is derived from an EMBL/GenBank/DDBJ whole genome shotgun (WGS) entry which is preliminary data.</text>
</comment>
<evidence type="ECO:0000256" key="3">
    <source>
        <dbReference type="ARBA" id="ARBA00022679"/>
    </source>
</evidence>
<gene>
    <name evidence="8" type="ORF">A2771_02930</name>
</gene>
<dbReference type="GO" id="GO:0009007">
    <property type="term" value="F:site-specific DNA-methyltransferase (adenine-specific) activity"/>
    <property type="evidence" value="ECO:0007669"/>
    <property type="project" value="UniProtKB-EC"/>
</dbReference>
<dbReference type="PANTHER" id="PTHR33841">
    <property type="entry name" value="DNA METHYLTRANSFERASE YEEA-RELATED"/>
    <property type="match status" value="1"/>
</dbReference>
<organism evidence="8 9">
    <name type="scientific">Candidatus Woesebacteria bacterium RIFCSPHIGHO2_01_FULL_38_26b</name>
    <dbReference type="NCBI Taxonomy" id="1802491"/>
    <lineage>
        <taxon>Bacteria</taxon>
        <taxon>Candidatus Woeseibacteriota</taxon>
    </lineage>
</organism>
<feature type="domain" description="Type II methyltransferase M.TaqI-like" evidence="6">
    <location>
        <begin position="403"/>
        <end position="562"/>
    </location>
</feature>
<keyword evidence="2" id="KW-0489">Methyltransferase</keyword>
<reference evidence="8 9" key="1">
    <citation type="journal article" date="2016" name="Nat. Commun.">
        <title>Thousands of microbial genomes shed light on interconnected biogeochemical processes in an aquifer system.</title>
        <authorList>
            <person name="Anantharaman K."/>
            <person name="Brown C.T."/>
            <person name="Hug L.A."/>
            <person name="Sharon I."/>
            <person name="Castelle C.J."/>
            <person name="Probst A.J."/>
            <person name="Thomas B.C."/>
            <person name="Singh A."/>
            <person name="Wilkins M.J."/>
            <person name="Karaoz U."/>
            <person name="Brodie E.L."/>
            <person name="Williams K.H."/>
            <person name="Hubbard S.S."/>
            <person name="Banfield J.F."/>
        </authorList>
    </citation>
    <scope>NUCLEOTIDE SEQUENCE [LARGE SCALE GENOMIC DNA]</scope>
</reference>
<dbReference type="InterPro" id="IPR041635">
    <property type="entry name" value="Type_ISP_LLaBIII_C"/>
</dbReference>
<keyword evidence="3" id="KW-0808">Transferase</keyword>
<evidence type="ECO:0000259" key="7">
    <source>
        <dbReference type="Pfam" id="PF18135"/>
    </source>
</evidence>
<evidence type="ECO:0000259" key="6">
    <source>
        <dbReference type="Pfam" id="PF07669"/>
    </source>
</evidence>
<evidence type="ECO:0000256" key="4">
    <source>
        <dbReference type="ARBA" id="ARBA00022691"/>
    </source>
</evidence>
<evidence type="ECO:0000313" key="9">
    <source>
        <dbReference type="Proteomes" id="UP000176741"/>
    </source>
</evidence>
<dbReference type="InterPro" id="IPR011639">
    <property type="entry name" value="MethylTrfase_TaqI-like_dom"/>
</dbReference>
<evidence type="ECO:0000313" key="8">
    <source>
        <dbReference type="EMBL" id="OGM19419.1"/>
    </source>
</evidence>
<keyword evidence="4" id="KW-0949">S-adenosyl-L-methionine</keyword>
<dbReference type="InterPro" id="IPR050953">
    <property type="entry name" value="N4_N6_ade-DNA_methylase"/>
</dbReference>
<proteinExistence type="predicted"/>